<dbReference type="PANTHER" id="PTHR33067:SF9">
    <property type="entry name" value="RNA-DIRECTED DNA POLYMERASE"/>
    <property type="match status" value="1"/>
</dbReference>
<sequence>MSGYAKFMKDMVKKKRSVSFEDVEKLQHCTAIATRSLKYKKQDPCAFTIPFTIELLHFSKALCDLCTSIYLMPLSIYKKLGLSDPKPTTMWLLMANITLKRPIRVLHDVL</sequence>
<accession>A0ABM1GQE3</accession>
<reference evidence="1" key="1">
    <citation type="journal article" date="2014" name="Nat. Genet.">
        <title>The genome of the stress-tolerant wild tomato species Solanum pennellii.</title>
        <authorList>
            <person name="Bolger A."/>
            <person name="Scossa F."/>
            <person name="Bolger M.E."/>
            <person name="Lanz C."/>
            <person name="Maumus F."/>
            <person name="Tohge T."/>
            <person name="Quesneville H."/>
            <person name="Alseekh S."/>
            <person name="Sorensen I."/>
            <person name="Lichtenstein G."/>
            <person name="Fich E.A."/>
            <person name="Conte M."/>
            <person name="Keller H."/>
            <person name="Schneeberger K."/>
            <person name="Schwacke R."/>
            <person name="Ofner I."/>
            <person name="Vrebalov J."/>
            <person name="Xu Y."/>
            <person name="Osorio S."/>
            <person name="Aflitos S.A."/>
            <person name="Schijlen E."/>
            <person name="Jimenez-Gomez J.M."/>
            <person name="Ryngajllo M."/>
            <person name="Kimura S."/>
            <person name="Kumar R."/>
            <person name="Koenig D."/>
            <person name="Headland L.R."/>
            <person name="Maloof J.N."/>
            <person name="Sinha N."/>
            <person name="van Ham R.C."/>
            <person name="Lankhorst R.K."/>
            <person name="Mao L."/>
            <person name="Vogel A."/>
            <person name="Arsova B."/>
            <person name="Panstruga R."/>
            <person name="Fei Z."/>
            <person name="Rose J.K."/>
            <person name="Zamir D."/>
            <person name="Carrari F."/>
            <person name="Giovannoni J.J."/>
            <person name="Weigel D."/>
            <person name="Usadel B."/>
            <person name="Fernie A.R."/>
        </authorList>
    </citation>
    <scope>NUCLEOTIDE SEQUENCE [LARGE SCALE GENOMIC DNA]</scope>
    <source>
        <strain evidence="1">cv. LA0716</strain>
    </source>
</reference>
<name>A0ABM1GQE3_SOLPN</name>
<evidence type="ECO:0000313" key="2">
    <source>
        <dbReference type="RefSeq" id="XP_015074406.1"/>
    </source>
</evidence>
<organism evidence="1 2">
    <name type="scientific">Solanum pennellii</name>
    <name type="common">Tomato</name>
    <name type="synonym">Lycopersicon pennellii</name>
    <dbReference type="NCBI Taxonomy" id="28526"/>
    <lineage>
        <taxon>Eukaryota</taxon>
        <taxon>Viridiplantae</taxon>
        <taxon>Streptophyta</taxon>
        <taxon>Embryophyta</taxon>
        <taxon>Tracheophyta</taxon>
        <taxon>Spermatophyta</taxon>
        <taxon>Magnoliopsida</taxon>
        <taxon>eudicotyledons</taxon>
        <taxon>Gunneridae</taxon>
        <taxon>Pentapetalae</taxon>
        <taxon>asterids</taxon>
        <taxon>lamiids</taxon>
        <taxon>Solanales</taxon>
        <taxon>Solanaceae</taxon>
        <taxon>Solanoideae</taxon>
        <taxon>Solaneae</taxon>
        <taxon>Solanum</taxon>
        <taxon>Solanum subgen. Lycopersicon</taxon>
    </lineage>
</organism>
<dbReference type="Proteomes" id="UP000694930">
    <property type="component" value="Chromosome 1"/>
</dbReference>
<gene>
    <name evidence="2" type="primary">LOC107018434</name>
</gene>
<protein>
    <submittedName>
        <fullName evidence="2">Uncharacterized protein LOC107018434</fullName>
    </submittedName>
</protein>
<dbReference type="PANTHER" id="PTHR33067">
    <property type="entry name" value="RNA-DIRECTED DNA POLYMERASE-RELATED"/>
    <property type="match status" value="1"/>
</dbReference>
<proteinExistence type="predicted"/>
<keyword evidence="1" id="KW-1185">Reference proteome</keyword>
<dbReference type="GeneID" id="107018434"/>
<reference evidence="2" key="2">
    <citation type="submission" date="2025-08" db="UniProtKB">
        <authorList>
            <consortium name="RefSeq"/>
        </authorList>
    </citation>
    <scope>IDENTIFICATION</scope>
</reference>
<evidence type="ECO:0000313" key="1">
    <source>
        <dbReference type="Proteomes" id="UP000694930"/>
    </source>
</evidence>
<dbReference type="RefSeq" id="XP_015074406.1">
    <property type="nucleotide sequence ID" value="XM_015218920.1"/>
</dbReference>